<keyword evidence="3" id="KW-1185">Reference proteome</keyword>
<proteinExistence type="predicted"/>
<feature type="compositionally biased region" description="Polar residues" evidence="1">
    <location>
        <begin position="87"/>
        <end position="119"/>
    </location>
</feature>
<gene>
    <name evidence="2" type="ORF">Taro_040733</name>
</gene>
<organism evidence="2 3">
    <name type="scientific">Colocasia esculenta</name>
    <name type="common">Wild taro</name>
    <name type="synonym">Arum esculentum</name>
    <dbReference type="NCBI Taxonomy" id="4460"/>
    <lineage>
        <taxon>Eukaryota</taxon>
        <taxon>Viridiplantae</taxon>
        <taxon>Streptophyta</taxon>
        <taxon>Embryophyta</taxon>
        <taxon>Tracheophyta</taxon>
        <taxon>Spermatophyta</taxon>
        <taxon>Magnoliopsida</taxon>
        <taxon>Liliopsida</taxon>
        <taxon>Araceae</taxon>
        <taxon>Aroideae</taxon>
        <taxon>Colocasieae</taxon>
        <taxon>Colocasia</taxon>
    </lineage>
</organism>
<accession>A0A843WCL7</accession>
<feature type="compositionally biased region" description="Basic and acidic residues" evidence="1">
    <location>
        <begin position="57"/>
        <end position="78"/>
    </location>
</feature>
<reference evidence="2" key="1">
    <citation type="submission" date="2017-07" db="EMBL/GenBank/DDBJ databases">
        <title>Taro Niue Genome Assembly and Annotation.</title>
        <authorList>
            <person name="Atibalentja N."/>
            <person name="Keating K."/>
            <person name="Fields C.J."/>
        </authorList>
    </citation>
    <scope>NUCLEOTIDE SEQUENCE</scope>
    <source>
        <strain evidence="2">Niue_2</strain>
        <tissue evidence="2">Leaf</tissue>
    </source>
</reference>
<feature type="compositionally biased region" description="Basic and acidic residues" evidence="1">
    <location>
        <begin position="120"/>
        <end position="142"/>
    </location>
</feature>
<evidence type="ECO:0000313" key="2">
    <source>
        <dbReference type="EMBL" id="MQM07892.1"/>
    </source>
</evidence>
<dbReference type="EMBL" id="NMUH01003979">
    <property type="protein sequence ID" value="MQM07892.1"/>
    <property type="molecule type" value="Genomic_DNA"/>
</dbReference>
<protein>
    <submittedName>
        <fullName evidence="2">Uncharacterized protein</fullName>
    </submittedName>
</protein>
<evidence type="ECO:0000313" key="3">
    <source>
        <dbReference type="Proteomes" id="UP000652761"/>
    </source>
</evidence>
<comment type="caution">
    <text evidence="2">The sequence shown here is derived from an EMBL/GenBank/DDBJ whole genome shotgun (WGS) entry which is preliminary data.</text>
</comment>
<dbReference type="Proteomes" id="UP000652761">
    <property type="component" value="Unassembled WGS sequence"/>
</dbReference>
<evidence type="ECO:0000256" key="1">
    <source>
        <dbReference type="SAM" id="MobiDB-lite"/>
    </source>
</evidence>
<feature type="non-terminal residue" evidence="2">
    <location>
        <position position="1"/>
    </location>
</feature>
<sequence>RRSTGPVPASETRLNFRRTLNHTETRGTPTNTALQFAIPRPICCYHVHHSLPTSSRRPSELTKKLKGEGGRRGGERVGKRTRLGSALKTQVRQVNVNTYAANQTATTRRPQHLPPSSTVDHPEHQHRSITKSGKDLIRNKQH</sequence>
<feature type="region of interest" description="Disordered" evidence="1">
    <location>
        <begin position="50"/>
        <end position="142"/>
    </location>
</feature>
<dbReference type="AlphaFoldDB" id="A0A843WCL7"/>
<name>A0A843WCL7_COLES</name>